<dbReference type="GO" id="GO:0006006">
    <property type="term" value="P:glucose metabolic process"/>
    <property type="evidence" value="ECO:0007669"/>
    <property type="project" value="TreeGrafter"/>
</dbReference>
<dbReference type="PANTHER" id="PTHR19443:SF16">
    <property type="entry name" value="HEXOKINASE TYPE 1-RELATED"/>
    <property type="match status" value="1"/>
</dbReference>
<keyword evidence="5" id="KW-0547">Nucleotide-binding</keyword>
<dbReference type="STRING" id="905079.L1I8L0"/>
<dbReference type="OrthoDB" id="419537at2759"/>
<dbReference type="InterPro" id="IPR001312">
    <property type="entry name" value="Hexokinase"/>
</dbReference>
<organism evidence="7">
    <name type="scientific">Guillardia theta (strain CCMP2712)</name>
    <name type="common">Cryptophyte</name>
    <dbReference type="NCBI Taxonomy" id="905079"/>
    <lineage>
        <taxon>Eukaryota</taxon>
        <taxon>Cryptophyceae</taxon>
        <taxon>Pyrenomonadales</taxon>
        <taxon>Geminigeraceae</taxon>
        <taxon>Guillardia</taxon>
    </lineage>
</organism>
<dbReference type="Pfam" id="PF03727">
    <property type="entry name" value="Hexokinase_2"/>
    <property type="match status" value="1"/>
</dbReference>
<keyword evidence="3 5" id="KW-0324">Glycolysis</keyword>
<sequence>DEQLDADSLNKGQQRLEKLIGGMYLGDLCARMLESAIAAKELSLPLSSEQLRQAFTSSLASKIEAASSPADLQQLLQEELKVQVSPPAAQLILEICSEVSSRAATVSGCLLAAIVKHMKLVGQEIVVGIDGSIFKLYTRFKERISLTLEELLGEDGNKVVLEVTLPLTGRWSDPPQLSEDGSGVGAAVIAATAAER</sequence>
<feature type="non-terminal residue" evidence="7">
    <location>
        <position position="196"/>
    </location>
</feature>
<name>L1I8L0_GUITC</name>
<dbReference type="PaxDb" id="55529-EKX32606"/>
<keyword evidence="5" id="KW-0067">ATP-binding</keyword>
<keyword evidence="5" id="KW-0418">Kinase</keyword>
<evidence type="ECO:0000313" key="7">
    <source>
        <dbReference type="EMBL" id="EKX32606.1"/>
    </source>
</evidence>
<dbReference type="PRINTS" id="PR00475">
    <property type="entry name" value="HEXOKINASE"/>
</dbReference>
<comment type="pathway">
    <text evidence="1">Carbohydrate degradation; glycolysis; D-glyceraldehyde 3-phosphate and glycerone phosphate from D-glucose: step 1/4.</text>
</comment>
<dbReference type="GO" id="GO:0005524">
    <property type="term" value="F:ATP binding"/>
    <property type="evidence" value="ECO:0007669"/>
    <property type="project" value="UniProtKB-UniRule"/>
</dbReference>
<evidence type="ECO:0000259" key="6">
    <source>
        <dbReference type="Pfam" id="PF03727"/>
    </source>
</evidence>
<proteinExistence type="inferred from homology"/>
<dbReference type="InterPro" id="IPR022673">
    <property type="entry name" value="Hexokinase_C"/>
</dbReference>
<comment type="similarity">
    <text evidence="5">Belongs to the hexokinase family.</text>
</comment>
<dbReference type="GO" id="GO:0001678">
    <property type="term" value="P:intracellular glucose homeostasis"/>
    <property type="evidence" value="ECO:0007669"/>
    <property type="project" value="InterPro"/>
</dbReference>
<evidence type="ECO:0000256" key="4">
    <source>
        <dbReference type="ARBA" id="ARBA00044613"/>
    </source>
</evidence>
<protein>
    <recommendedName>
        <fullName evidence="5">Phosphotransferase</fullName>
        <ecNumber evidence="5">2.7.1.-</ecNumber>
    </recommendedName>
</protein>
<dbReference type="AlphaFoldDB" id="L1I8L0"/>
<dbReference type="PANTHER" id="PTHR19443">
    <property type="entry name" value="HEXOKINASE"/>
    <property type="match status" value="1"/>
</dbReference>
<dbReference type="GeneID" id="17289324"/>
<dbReference type="HOGENOM" id="CLU_014393_2_0_1"/>
<dbReference type="eggNOG" id="KOG1369">
    <property type="taxonomic scope" value="Eukaryota"/>
</dbReference>
<reference evidence="7" key="1">
    <citation type="journal article" date="2012" name="Nature">
        <title>Algal genomes reveal evolutionary mosaicism and the fate of nucleomorphs.</title>
        <authorList>
            <consortium name="DOE Joint Genome Institute"/>
            <person name="Curtis B.A."/>
            <person name="Tanifuji G."/>
            <person name="Burki F."/>
            <person name="Gruber A."/>
            <person name="Irimia M."/>
            <person name="Maruyama S."/>
            <person name="Arias M.C."/>
            <person name="Ball S.G."/>
            <person name="Gile G.H."/>
            <person name="Hirakawa Y."/>
            <person name="Hopkins J.F."/>
            <person name="Kuo A."/>
            <person name="Rensing S.A."/>
            <person name="Schmutz J."/>
            <person name="Symeonidi A."/>
            <person name="Elias M."/>
            <person name="Eveleigh R.J."/>
            <person name="Herman E.K."/>
            <person name="Klute M.J."/>
            <person name="Nakayama T."/>
            <person name="Obornik M."/>
            <person name="Reyes-Prieto A."/>
            <person name="Armbrust E.V."/>
            <person name="Aves S.J."/>
            <person name="Beiko R.G."/>
            <person name="Coutinho P."/>
            <person name="Dacks J.B."/>
            <person name="Durnford D.G."/>
            <person name="Fast N.M."/>
            <person name="Green B.R."/>
            <person name="Grisdale C.J."/>
            <person name="Hempel F."/>
            <person name="Henrissat B."/>
            <person name="Hoppner M.P."/>
            <person name="Ishida K."/>
            <person name="Kim E."/>
            <person name="Koreny L."/>
            <person name="Kroth P.G."/>
            <person name="Liu Y."/>
            <person name="Malik S.B."/>
            <person name="Maier U.G."/>
            <person name="McRose D."/>
            <person name="Mock T."/>
            <person name="Neilson J.A."/>
            <person name="Onodera N.T."/>
            <person name="Poole A.M."/>
            <person name="Pritham E.J."/>
            <person name="Richards T.A."/>
            <person name="Rocap G."/>
            <person name="Roy S.W."/>
            <person name="Sarai C."/>
            <person name="Schaack S."/>
            <person name="Shirato S."/>
            <person name="Slamovits C.H."/>
            <person name="Spencer D.F."/>
            <person name="Suzuki S."/>
            <person name="Worden A.Z."/>
            <person name="Zauner S."/>
            <person name="Barry K."/>
            <person name="Bell C."/>
            <person name="Bharti A.K."/>
            <person name="Crow J.A."/>
            <person name="Grimwood J."/>
            <person name="Kramer R."/>
            <person name="Lindquist E."/>
            <person name="Lucas S."/>
            <person name="Salamov A."/>
            <person name="McFadden G.I."/>
            <person name="Lane C.E."/>
            <person name="Keeling P.J."/>
            <person name="Gray M.W."/>
            <person name="Grigoriev I.V."/>
            <person name="Archibald J.M."/>
        </authorList>
    </citation>
    <scope>NUCLEOTIDE SEQUENCE</scope>
    <source>
        <strain evidence="7">CCMP2712</strain>
    </source>
</reference>
<keyword evidence="5" id="KW-0808">Transferase</keyword>
<dbReference type="GO" id="GO:0004340">
    <property type="term" value="F:glucokinase activity"/>
    <property type="evidence" value="ECO:0007669"/>
    <property type="project" value="TreeGrafter"/>
</dbReference>
<dbReference type="GO" id="GO:0005829">
    <property type="term" value="C:cytosol"/>
    <property type="evidence" value="ECO:0007669"/>
    <property type="project" value="TreeGrafter"/>
</dbReference>
<dbReference type="KEGG" id="gtt:GUITHDRAFT_148520"/>
<dbReference type="RefSeq" id="XP_005819586.1">
    <property type="nucleotide sequence ID" value="XM_005819529.1"/>
</dbReference>
<evidence type="ECO:0000256" key="3">
    <source>
        <dbReference type="ARBA" id="ARBA00023152"/>
    </source>
</evidence>
<dbReference type="InterPro" id="IPR043129">
    <property type="entry name" value="ATPase_NBD"/>
</dbReference>
<comment type="catalytic activity">
    <reaction evidence="4">
        <text>a D-hexose + ATP = a D-hexose 6-phosphate + ADP + H(+)</text>
        <dbReference type="Rhea" id="RHEA:22740"/>
        <dbReference type="ChEBI" id="CHEBI:4194"/>
        <dbReference type="ChEBI" id="CHEBI:15378"/>
        <dbReference type="ChEBI" id="CHEBI:30616"/>
        <dbReference type="ChEBI" id="CHEBI:229467"/>
        <dbReference type="ChEBI" id="CHEBI:456216"/>
        <dbReference type="EC" id="2.7.1.1"/>
    </reaction>
    <physiologicalReaction direction="left-to-right" evidence="4">
        <dbReference type="Rhea" id="RHEA:22741"/>
    </physiologicalReaction>
</comment>
<dbReference type="GO" id="GO:0008865">
    <property type="term" value="F:fructokinase activity"/>
    <property type="evidence" value="ECO:0007669"/>
    <property type="project" value="TreeGrafter"/>
</dbReference>
<dbReference type="GO" id="GO:0005536">
    <property type="term" value="F:D-glucose binding"/>
    <property type="evidence" value="ECO:0007669"/>
    <property type="project" value="InterPro"/>
</dbReference>
<dbReference type="EMBL" id="JH993181">
    <property type="protein sequence ID" value="EKX32606.1"/>
    <property type="molecule type" value="Genomic_DNA"/>
</dbReference>
<dbReference type="GO" id="GO:0006096">
    <property type="term" value="P:glycolytic process"/>
    <property type="evidence" value="ECO:0007669"/>
    <property type="project" value="UniProtKB-KW"/>
</dbReference>
<evidence type="ECO:0000256" key="2">
    <source>
        <dbReference type="ARBA" id="ARBA00005028"/>
    </source>
</evidence>
<gene>
    <name evidence="7" type="ORF">GUITHDRAFT_148520</name>
</gene>
<dbReference type="PROSITE" id="PS51748">
    <property type="entry name" value="HEXOKINASE_2"/>
    <property type="match status" value="1"/>
</dbReference>
<feature type="domain" description="Hexokinase C-terminal" evidence="6">
    <location>
        <begin position="1"/>
        <end position="191"/>
    </location>
</feature>
<dbReference type="SUPFAM" id="SSF53067">
    <property type="entry name" value="Actin-like ATPase domain"/>
    <property type="match status" value="1"/>
</dbReference>
<comment type="pathway">
    <text evidence="2">Carbohydrate metabolism; hexose metabolism.</text>
</comment>
<evidence type="ECO:0000256" key="1">
    <source>
        <dbReference type="ARBA" id="ARBA00004888"/>
    </source>
</evidence>
<accession>L1I8L0</accession>
<dbReference type="EC" id="2.7.1.-" evidence="5"/>
<dbReference type="GO" id="GO:0005739">
    <property type="term" value="C:mitochondrion"/>
    <property type="evidence" value="ECO:0007669"/>
    <property type="project" value="TreeGrafter"/>
</dbReference>
<evidence type="ECO:0000256" key="5">
    <source>
        <dbReference type="RuleBase" id="RU362007"/>
    </source>
</evidence>
<dbReference type="Gene3D" id="3.40.367.20">
    <property type="match status" value="1"/>
</dbReference>